<accession>A0A6A6YDA4</accession>
<evidence type="ECO:0000313" key="3">
    <source>
        <dbReference type="Proteomes" id="UP000504636"/>
    </source>
</evidence>
<name>A0A6A6YDA4_9PEZI</name>
<dbReference type="AlphaFoldDB" id="A0A6A6YDA4"/>
<reference evidence="2 4" key="1">
    <citation type="journal article" date="2020" name="Stud. Mycol.">
        <title>101 Dothideomycetes genomes: a test case for predicting lifestyles and emergence of pathogens.</title>
        <authorList>
            <person name="Haridas S."/>
            <person name="Albert R."/>
            <person name="Binder M."/>
            <person name="Bloem J."/>
            <person name="Labutti K."/>
            <person name="Salamov A."/>
            <person name="Andreopoulos B."/>
            <person name="Baker S."/>
            <person name="Barry K."/>
            <person name="Bills G."/>
            <person name="Bluhm B."/>
            <person name="Cannon C."/>
            <person name="Castanera R."/>
            <person name="Culley D."/>
            <person name="Daum C."/>
            <person name="Ezra D."/>
            <person name="Gonzalez J."/>
            <person name="Henrissat B."/>
            <person name="Kuo A."/>
            <person name="Liang C."/>
            <person name="Lipzen A."/>
            <person name="Lutzoni F."/>
            <person name="Magnuson J."/>
            <person name="Mondo S."/>
            <person name="Nolan M."/>
            <person name="Ohm R."/>
            <person name="Pangilinan J."/>
            <person name="Park H.-J."/>
            <person name="Ramirez L."/>
            <person name="Alfaro M."/>
            <person name="Sun H."/>
            <person name="Tritt A."/>
            <person name="Yoshinaga Y."/>
            <person name="Zwiers L.-H."/>
            <person name="Turgeon B."/>
            <person name="Goodwin S."/>
            <person name="Spatafora J."/>
            <person name="Crous P."/>
            <person name="Grigoriev I."/>
        </authorList>
    </citation>
    <scope>NUCLEOTIDE SEQUENCE</scope>
    <source>
        <strain evidence="2 4">CBS 304.34</strain>
    </source>
</reference>
<sequence length="274" mass="29994">MAFCAEQSTLGLVLRSRRRREHKGIERRIDGESRTRAEWAAVGLRWVRLGGEQRVEGSCLLGRGHGLRLGWWLLPFRALTFWAGHEICNAKLRQPSNCSRNTCTPREDLGSSAFDRESVDGQLAPAGSRGERRQGTVQDAGIEVRTLAQPKRTWLQSLKHRRQSRRPTQRSQAGRWDGRGLTGAQRWLGRGVVGRAGGGRRRGQNAPSTDKAQSEARQQAAARTAKGSSAPVLQCSSAPVLQCSNGLEGSRAAAVEWRGVALSVAQEKGARTDG</sequence>
<keyword evidence="3" id="KW-1185">Reference proteome</keyword>
<evidence type="ECO:0000313" key="2">
    <source>
        <dbReference type="EMBL" id="KAF2806802.1"/>
    </source>
</evidence>
<evidence type="ECO:0000313" key="4">
    <source>
        <dbReference type="RefSeq" id="XP_033573766.1"/>
    </source>
</evidence>
<feature type="region of interest" description="Disordered" evidence="1">
    <location>
        <begin position="157"/>
        <end position="212"/>
    </location>
</feature>
<dbReference type="RefSeq" id="XP_033573766.1">
    <property type="nucleotide sequence ID" value="XM_033725800.1"/>
</dbReference>
<reference evidence="4" key="3">
    <citation type="submission" date="2025-04" db="UniProtKB">
        <authorList>
            <consortium name="RefSeq"/>
        </authorList>
    </citation>
    <scope>IDENTIFICATION</scope>
    <source>
        <strain evidence="4">CBS 304.34</strain>
    </source>
</reference>
<dbReference type="Proteomes" id="UP000504636">
    <property type="component" value="Unplaced"/>
</dbReference>
<organism evidence="2">
    <name type="scientific">Mytilinidion resinicola</name>
    <dbReference type="NCBI Taxonomy" id="574789"/>
    <lineage>
        <taxon>Eukaryota</taxon>
        <taxon>Fungi</taxon>
        <taxon>Dikarya</taxon>
        <taxon>Ascomycota</taxon>
        <taxon>Pezizomycotina</taxon>
        <taxon>Dothideomycetes</taxon>
        <taxon>Pleosporomycetidae</taxon>
        <taxon>Mytilinidiales</taxon>
        <taxon>Mytilinidiaceae</taxon>
        <taxon>Mytilinidion</taxon>
    </lineage>
</organism>
<dbReference type="GeneID" id="54466693"/>
<feature type="region of interest" description="Disordered" evidence="1">
    <location>
        <begin position="109"/>
        <end position="138"/>
    </location>
</feature>
<reference evidence="4" key="2">
    <citation type="submission" date="2020-04" db="EMBL/GenBank/DDBJ databases">
        <authorList>
            <consortium name="NCBI Genome Project"/>
        </authorList>
    </citation>
    <scope>NUCLEOTIDE SEQUENCE</scope>
    <source>
        <strain evidence="4">CBS 304.34</strain>
    </source>
</reference>
<evidence type="ECO:0000256" key="1">
    <source>
        <dbReference type="SAM" id="MobiDB-lite"/>
    </source>
</evidence>
<dbReference type="EMBL" id="MU003706">
    <property type="protein sequence ID" value="KAF2806802.1"/>
    <property type="molecule type" value="Genomic_DNA"/>
</dbReference>
<feature type="compositionally biased region" description="Basic and acidic residues" evidence="1">
    <location>
        <begin position="109"/>
        <end position="119"/>
    </location>
</feature>
<protein>
    <submittedName>
        <fullName evidence="2 4">Uncharacterized protein</fullName>
    </submittedName>
</protein>
<feature type="compositionally biased region" description="Basic residues" evidence="1">
    <location>
        <begin position="158"/>
        <end position="168"/>
    </location>
</feature>
<gene>
    <name evidence="2 4" type="ORF">BDZ99DRAFT_523371</name>
</gene>
<proteinExistence type="predicted"/>